<feature type="domain" description="Aminoacyl-transfer RNA synthetases class-II family profile" evidence="17">
    <location>
        <begin position="251"/>
        <end position="555"/>
    </location>
</feature>
<evidence type="ECO:0000256" key="7">
    <source>
        <dbReference type="ARBA" id="ARBA00022741"/>
    </source>
</evidence>
<dbReference type="Proteomes" id="UP000075886">
    <property type="component" value="Unassembled WGS sequence"/>
</dbReference>
<keyword evidence="19" id="KW-1185">Reference proteome</keyword>
<dbReference type="Pfam" id="PF00152">
    <property type="entry name" value="tRNA-synt_2"/>
    <property type="match status" value="1"/>
</dbReference>
<dbReference type="PANTHER" id="PTHR22594:SF16">
    <property type="entry name" value="ASPARAGINE--TRNA LIGASE, CYTOPLASMIC"/>
    <property type="match status" value="1"/>
</dbReference>
<dbReference type="GO" id="GO:0006421">
    <property type="term" value="P:asparaginyl-tRNA aminoacylation"/>
    <property type="evidence" value="ECO:0007669"/>
    <property type="project" value="InterPro"/>
</dbReference>
<feature type="region of interest" description="Disordered" evidence="16">
    <location>
        <begin position="1"/>
        <end position="27"/>
    </location>
</feature>
<comment type="similarity">
    <text evidence="2">Belongs to the class-II aminoacyl-tRNA synthetase family.</text>
</comment>
<keyword evidence="11" id="KW-0030">Aminoacyl-tRNA synthetase</keyword>
<evidence type="ECO:0000256" key="11">
    <source>
        <dbReference type="ARBA" id="ARBA00023146"/>
    </source>
</evidence>
<evidence type="ECO:0000256" key="6">
    <source>
        <dbReference type="ARBA" id="ARBA00022679"/>
    </source>
</evidence>
<dbReference type="GO" id="GO:0004816">
    <property type="term" value="F:asparagine-tRNA ligase activity"/>
    <property type="evidence" value="ECO:0007669"/>
    <property type="project" value="UniProtKB-EC"/>
</dbReference>
<dbReference type="Gene3D" id="3.30.930.10">
    <property type="entry name" value="Bira Bifunctional Protein, Domain 2"/>
    <property type="match status" value="1"/>
</dbReference>
<evidence type="ECO:0000256" key="10">
    <source>
        <dbReference type="ARBA" id="ARBA00022917"/>
    </source>
</evidence>
<keyword evidence="8" id="KW-0418">Kinase</keyword>
<dbReference type="InterPro" id="IPR006195">
    <property type="entry name" value="aa-tRNA-synth_II"/>
</dbReference>
<dbReference type="InterPro" id="IPR036759">
    <property type="entry name" value="TPK_catalytic_sf"/>
</dbReference>
<dbReference type="PRINTS" id="PR01042">
    <property type="entry name" value="TRNASYNTHASP"/>
</dbReference>
<reference evidence="18" key="2">
    <citation type="submission" date="2020-05" db="UniProtKB">
        <authorList>
            <consortium name="EnsemblMetazoa"/>
        </authorList>
    </citation>
    <scope>IDENTIFICATION</scope>
    <source>
        <strain evidence="18">FAR1</strain>
    </source>
</reference>
<evidence type="ECO:0000256" key="14">
    <source>
        <dbReference type="ARBA" id="ARBA00047844"/>
    </source>
</evidence>
<evidence type="ECO:0000256" key="15">
    <source>
        <dbReference type="SAM" id="Coils"/>
    </source>
</evidence>
<dbReference type="FunFam" id="3.30.930.10:FF:000040">
    <property type="entry name" value="Asparagine--tRNA ligase, cytoplasmic"/>
    <property type="match status" value="1"/>
</dbReference>
<evidence type="ECO:0000256" key="3">
    <source>
        <dbReference type="ARBA" id="ARBA00012816"/>
    </source>
</evidence>
<dbReference type="InterPro" id="IPR002312">
    <property type="entry name" value="Asp/Asn-tRNA-synth_IIb"/>
</dbReference>
<dbReference type="Pfam" id="PF04263">
    <property type="entry name" value="TPK_catalytic"/>
    <property type="match status" value="1"/>
</dbReference>
<protein>
    <recommendedName>
        <fullName evidence="13">Asparagine--tRNA ligase, cytoplasmic</fullName>
        <ecNumber evidence="3">6.1.1.22</ecNumber>
    </recommendedName>
    <alternativeName>
        <fullName evidence="12">Asparaginyl-tRNA synthetase</fullName>
    </alternativeName>
</protein>
<keyword evidence="10" id="KW-0648">Protein biosynthesis</keyword>
<evidence type="ECO:0000256" key="13">
    <source>
        <dbReference type="ARBA" id="ARBA00039867"/>
    </source>
</evidence>
<dbReference type="InterPro" id="IPR004364">
    <property type="entry name" value="Aa-tRNA-synt_II"/>
</dbReference>
<dbReference type="VEuPathDB" id="VectorBase:AFAF008368"/>
<dbReference type="InterPro" id="IPR004365">
    <property type="entry name" value="NA-bd_OB_tRNA"/>
</dbReference>
<keyword evidence="7" id="KW-0547">Nucleotide-binding</keyword>
<evidence type="ECO:0000313" key="18">
    <source>
        <dbReference type="EnsemblMetazoa" id="AFAF008368-PA"/>
    </source>
</evidence>
<dbReference type="GO" id="GO:0005737">
    <property type="term" value="C:cytoplasm"/>
    <property type="evidence" value="ECO:0007669"/>
    <property type="project" value="UniProtKB-SubCell"/>
</dbReference>
<dbReference type="PROSITE" id="PS50862">
    <property type="entry name" value="AA_TRNA_LIGASE_II"/>
    <property type="match status" value="1"/>
</dbReference>
<dbReference type="EC" id="6.1.1.22" evidence="3"/>
<evidence type="ECO:0000259" key="17">
    <source>
        <dbReference type="PROSITE" id="PS50862"/>
    </source>
</evidence>
<dbReference type="STRING" id="69004.A0A182QE81"/>
<dbReference type="AlphaFoldDB" id="A0A182QE81"/>
<dbReference type="Pfam" id="PF20917">
    <property type="entry name" value="AsnRS_N"/>
    <property type="match status" value="1"/>
</dbReference>
<dbReference type="PANTHER" id="PTHR22594">
    <property type="entry name" value="ASPARTYL/LYSYL-TRNA SYNTHETASE"/>
    <property type="match status" value="1"/>
</dbReference>
<dbReference type="GO" id="GO:0005524">
    <property type="term" value="F:ATP binding"/>
    <property type="evidence" value="ECO:0007669"/>
    <property type="project" value="UniProtKB-KW"/>
</dbReference>
<dbReference type="CDD" id="cd00776">
    <property type="entry name" value="AsxRS_core"/>
    <property type="match status" value="1"/>
</dbReference>
<dbReference type="InterPro" id="IPR007371">
    <property type="entry name" value="TPK_catalytic"/>
</dbReference>
<comment type="subcellular location">
    <subcellularLocation>
        <location evidence="1">Cytoplasm</location>
    </subcellularLocation>
</comment>
<dbReference type="FunFam" id="2.60.120.320:FF:000001">
    <property type="entry name" value="Thiamine pyrophosphokinase"/>
    <property type="match status" value="1"/>
</dbReference>
<evidence type="ECO:0000256" key="2">
    <source>
        <dbReference type="ARBA" id="ARBA00008226"/>
    </source>
</evidence>
<evidence type="ECO:0000256" key="1">
    <source>
        <dbReference type="ARBA" id="ARBA00004496"/>
    </source>
</evidence>
<dbReference type="EMBL" id="AXCN02001586">
    <property type="status" value="NOT_ANNOTATED_CDS"/>
    <property type="molecule type" value="Genomic_DNA"/>
</dbReference>
<dbReference type="FunFam" id="2.40.50.140:FF:000151">
    <property type="entry name" value="Asparagine--tRNA ligase, cytoplasmic"/>
    <property type="match status" value="1"/>
</dbReference>
<dbReference type="InterPro" id="IPR007373">
    <property type="entry name" value="Thiamin_PyroPKinase_B1-bd"/>
</dbReference>
<dbReference type="NCBIfam" id="TIGR00457">
    <property type="entry name" value="asnS"/>
    <property type="match status" value="1"/>
</dbReference>
<keyword evidence="6" id="KW-0808">Transferase</keyword>
<evidence type="ECO:0000256" key="16">
    <source>
        <dbReference type="SAM" id="MobiDB-lite"/>
    </source>
</evidence>
<keyword evidence="15" id="KW-0175">Coiled coil</keyword>
<dbReference type="EnsemblMetazoa" id="AFAF008368-RA">
    <property type="protein sequence ID" value="AFAF008368-PA"/>
    <property type="gene ID" value="AFAF008368"/>
</dbReference>
<dbReference type="GO" id="GO:0006772">
    <property type="term" value="P:thiamine metabolic process"/>
    <property type="evidence" value="ECO:0007669"/>
    <property type="project" value="InterPro"/>
</dbReference>
<proteinExistence type="inferred from homology"/>
<organism evidence="18 19">
    <name type="scientific">Anopheles farauti</name>
    <dbReference type="NCBI Taxonomy" id="69004"/>
    <lineage>
        <taxon>Eukaryota</taxon>
        <taxon>Metazoa</taxon>
        <taxon>Ecdysozoa</taxon>
        <taxon>Arthropoda</taxon>
        <taxon>Hexapoda</taxon>
        <taxon>Insecta</taxon>
        <taxon>Pterygota</taxon>
        <taxon>Neoptera</taxon>
        <taxon>Endopterygota</taxon>
        <taxon>Diptera</taxon>
        <taxon>Nematocera</taxon>
        <taxon>Culicoidea</taxon>
        <taxon>Culicidae</taxon>
        <taxon>Anophelinae</taxon>
        <taxon>Anopheles</taxon>
    </lineage>
</organism>
<dbReference type="NCBIfam" id="TIGR01378">
    <property type="entry name" value="thi_PPkinase"/>
    <property type="match status" value="1"/>
</dbReference>
<dbReference type="CDD" id="cd07995">
    <property type="entry name" value="TPK"/>
    <property type="match status" value="1"/>
</dbReference>
<dbReference type="Gene3D" id="2.60.120.320">
    <property type="entry name" value="Thiamin pyrophosphokinase, thiamin-binding domain"/>
    <property type="match status" value="1"/>
</dbReference>
<comment type="catalytic activity">
    <reaction evidence="14">
        <text>tRNA(Asn) + L-asparagine + ATP = L-asparaginyl-tRNA(Asn) + AMP + diphosphate + H(+)</text>
        <dbReference type="Rhea" id="RHEA:11180"/>
        <dbReference type="Rhea" id="RHEA-COMP:9659"/>
        <dbReference type="Rhea" id="RHEA-COMP:9674"/>
        <dbReference type="ChEBI" id="CHEBI:15378"/>
        <dbReference type="ChEBI" id="CHEBI:30616"/>
        <dbReference type="ChEBI" id="CHEBI:33019"/>
        <dbReference type="ChEBI" id="CHEBI:58048"/>
        <dbReference type="ChEBI" id="CHEBI:78442"/>
        <dbReference type="ChEBI" id="CHEBI:78515"/>
        <dbReference type="ChEBI" id="CHEBI:456215"/>
        <dbReference type="EC" id="6.1.1.22"/>
    </reaction>
</comment>
<dbReference type="SUPFAM" id="SSF55681">
    <property type="entry name" value="Class II aaRS and biotin synthetases"/>
    <property type="match status" value="1"/>
</dbReference>
<dbReference type="InterPro" id="IPR048952">
    <property type="entry name" value="AsnRS_N"/>
</dbReference>
<evidence type="ECO:0000256" key="8">
    <source>
        <dbReference type="ARBA" id="ARBA00022777"/>
    </source>
</evidence>
<dbReference type="InterPro" id="IPR012340">
    <property type="entry name" value="NA-bd_OB-fold"/>
</dbReference>
<feature type="coiled-coil region" evidence="15">
    <location>
        <begin position="80"/>
        <end position="110"/>
    </location>
</feature>
<dbReference type="CDD" id="cd04323">
    <property type="entry name" value="AsnRS_cyto_like_N"/>
    <property type="match status" value="1"/>
</dbReference>
<keyword evidence="5" id="KW-0436">Ligase</keyword>
<accession>A0A182QE81</accession>
<dbReference type="GO" id="GO:0003676">
    <property type="term" value="F:nucleic acid binding"/>
    <property type="evidence" value="ECO:0007669"/>
    <property type="project" value="InterPro"/>
</dbReference>
<dbReference type="GO" id="GO:0009229">
    <property type="term" value="P:thiamine diphosphate biosynthetic process"/>
    <property type="evidence" value="ECO:0007669"/>
    <property type="project" value="InterPro"/>
</dbReference>
<name>A0A182QE81_9DIPT</name>
<dbReference type="GO" id="GO:0004788">
    <property type="term" value="F:thiamine diphosphokinase activity"/>
    <property type="evidence" value="ECO:0007669"/>
    <property type="project" value="InterPro"/>
</dbReference>
<dbReference type="Pfam" id="PF01336">
    <property type="entry name" value="tRNA_anti-codon"/>
    <property type="match status" value="1"/>
</dbReference>
<feature type="compositionally biased region" description="Basic and acidic residues" evidence="16">
    <location>
        <begin position="11"/>
        <end position="27"/>
    </location>
</feature>
<dbReference type="InterPro" id="IPR045864">
    <property type="entry name" value="aa-tRNA-synth_II/BPL/LPL"/>
</dbReference>
<evidence type="ECO:0000256" key="9">
    <source>
        <dbReference type="ARBA" id="ARBA00022840"/>
    </source>
</evidence>
<dbReference type="InterPro" id="IPR036371">
    <property type="entry name" value="TPK_B1-bd_sf"/>
</dbReference>
<keyword evidence="9" id="KW-0067">ATP-binding</keyword>
<evidence type="ECO:0000256" key="12">
    <source>
        <dbReference type="ARBA" id="ARBA00029886"/>
    </source>
</evidence>
<keyword evidence="4" id="KW-0963">Cytoplasm</keyword>
<feature type="compositionally biased region" description="Polar residues" evidence="16">
    <location>
        <begin position="1"/>
        <end position="10"/>
    </location>
</feature>
<evidence type="ECO:0000313" key="19">
    <source>
        <dbReference type="Proteomes" id="UP000075886"/>
    </source>
</evidence>
<dbReference type="InterPro" id="IPR004522">
    <property type="entry name" value="Asn-tRNA-ligase"/>
</dbReference>
<dbReference type="Gene3D" id="3.40.50.10240">
    <property type="entry name" value="Thiamin pyrophosphokinase, catalytic domain"/>
    <property type="match status" value="1"/>
</dbReference>
<sequence length="802" mass="90668">MENLTLSELYTSEKRGNDETGKGTAEEPFKTILQAMKHAGKEPFPTIYVDSKDEKSDSPYEVAAKSQLKKIQKLWVRDNMKGAKQMREEEEKAKNREQNLEEAKKITIKEDPSWPAAKLIKISHGGDNRGVRVRVYGWVHRLRRQGKGLMFMTLRDGTGFLQCVLTDTLCQTYNALVLSTESSVQLYGTLKAVPDGKTAPGGHELHVDYWELIGLAPAGGADAILNEEAHPDVQLDNRHIMIRGENTSKILKMRDVVMQAFRSHYFDRGYTEVTPPTLVQTQVEGGSTLFKLDYFGEEAYLTQSSQLYLETCVPALGDVFCVAQSYRAEQSRTRRHLAEYSHIEGECPFITFDGLLDRLEDLIVDVVDRVLKSPWGYMVQELNPGFVPPKRPFRRMNYADAIVWLKENNVTKDDGSFYEFGEDIPEAPERKMTDTINEPIMLCRFPAEIKSFYMAKCEDDPSLTESVDVLLPNVGEIVGGSMRSWKYDELLDGYKREGIDPKPYYWYVDQRVYGTQPHGGYGLGLERFLCWLLNRYHIREAKNGTSLATGKTWNPSSLIDGVGLDDGLAVVLLNRPILLEKHYFTTLWNGAKVRVAVDGGTNRWVDFVKGNINGERVLKAPDLVTGDFDSCNQEAMEYVEQLKCTIVHTPDQNATDFTKSLKVLKSQEYDKHISRVLALCESSGRLDQIMANINTLFLAETILPTVDVFLRSSNSLSWLLRAGEHRIDIPQRLVSERIWCSLVPIGQGCRCTTEGLKWNLDGSRSLQFGSIVSTSNTYSTNRVNITTDGPLLWSMGTTPKDM</sequence>
<dbReference type="GO" id="GO:0016301">
    <property type="term" value="F:kinase activity"/>
    <property type="evidence" value="ECO:0007669"/>
    <property type="project" value="UniProtKB-KW"/>
</dbReference>
<dbReference type="Gene3D" id="2.40.50.140">
    <property type="entry name" value="Nucleic acid-binding proteins"/>
    <property type="match status" value="1"/>
</dbReference>
<reference evidence="19" key="1">
    <citation type="submission" date="2014-01" db="EMBL/GenBank/DDBJ databases">
        <title>The Genome Sequence of Anopheles farauti FAR1 (V2).</title>
        <authorList>
            <consortium name="The Broad Institute Genomics Platform"/>
            <person name="Neafsey D.E."/>
            <person name="Besansky N."/>
            <person name="Howell P."/>
            <person name="Walton C."/>
            <person name="Young S.K."/>
            <person name="Zeng Q."/>
            <person name="Gargeya S."/>
            <person name="Fitzgerald M."/>
            <person name="Haas B."/>
            <person name="Abouelleil A."/>
            <person name="Allen A.W."/>
            <person name="Alvarado L."/>
            <person name="Arachchi H.M."/>
            <person name="Berlin A.M."/>
            <person name="Chapman S.B."/>
            <person name="Gainer-Dewar J."/>
            <person name="Goldberg J."/>
            <person name="Griggs A."/>
            <person name="Gujja S."/>
            <person name="Hansen M."/>
            <person name="Howarth C."/>
            <person name="Imamovic A."/>
            <person name="Ireland A."/>
            <person name="Larimer J."/>
            <person name="McCowan C."/>
            <person name="Murphy C."/>
            <person name="Pearson M."/>
            <person name="Poon T.W."/>
            <person name="Priest M."/>
            <person name="Roberts A."/>
            <person name="Saif S."/>
            <person name="Shea T."/>
            <person name="Sisk P."/>
            <person name="Sykes S."/>
            <person name="Wortman J."/>
            <person name="Nusbaum C."/>
            <person name="Birren B."/>
        </authorList>
    </citation>
    <scope>NUCLEOTIDE SEQUENCE [LARGE SCALE GENOMIC DNA]</scope>
    <source>
        <strain evidence="19">FAR1</strain>
    </source>
</reference>
<dbReference type="Pfam" id="PF04265">
    <property type="entry name" value="TPK_B1_binding"/>
    <property type="match status" value="1"/>
</dbReference>
<evidence type="ECO:0000256" key="4">
    <source>
        <dbReference type="ARBA" id="ARBA00022490"/>
    </source>
</evidence>
<dbReference type="SUPFAM" id="SSF63862">
    <property type="entry name" value="Thiamin pyrophosphokinase, substrate-binding domain"/>
    <property type="match status" value="1"/>
</dbReference>
<dbReference type="SMART" id="SM00983">
    <property type="entry name" value="TPK_B1_binding"/>
    <property type="match status" value="1"/>
</dbReference>
<dbReference type="InterPro" id="IPR006282">
    <property type="entry name" value="Thi_PPkinase"/>
</dbReference>
<dbReference type="Gene3D" id="3.30.1910.20">
    <property type="entry name" value="asparaginyl-tRNA synthetase, N-terminal domain"/>
    <property type="match status" value="1"/>
</dbReference>
<dbReference type="GO" id="GO:0030975">
    <property type="term" value="F:thiamine binding"/>
    <property type="evidence" value="ECO:0007669"/>
    <property type="project" value="InterPro"/>
</dbReference>
<evidence type="ECO:0000256" key="5">
    <source>
        <dbReference type="ARBA" id="ARBA00022598"/>
    </source>
</evidence>
<dbReference type="SUPFAM" id="SSF63999">
    <property type="entry name" value="Thiamin pyrophosphokinase, catalytic domain"/>
    <property type="match status" value="1"/>
</dbReference>
<dbReference type="SUPFAM" id="SSF50249">
    <property type="entry name" value="Nucleic acid-binding proteins"/>
    <property type="match status" value="1"/>
</dbReference>